<keyword evidence="3" id="KW-1185">Reference proteome</keyword>
<reference evidence="2" key="1">
    <citation type="submission" date="2014-09" db="EMBL/GenBank/DDBJ databases">
        <title>Genome sequence of the luminous mushroom Mycena chlorophos for searching fungal bioluminescence genes.</title>
        <authorList>
            <person name="Tanaka Y."/>
            <person name="Kasuga D."/>
            <person name="Oba Y."/>
            <person name="Hase S."/>
            <person name="Sato K."/>
            <person name="Oba Y."/>
            <person name="Sakakibara Y."/>
        </authorList>
    </citation>
    <scope>NUCLEOTIDE SEQUENCE</scope>
</reference>
<accession>A0ABQ0LVB3</accession>
<evidence type="ECO:0000313" key="2">
    <source>
        <dbReference type="EMBL" id="GAT54517.1"/>
    </source>
</evidence>
<feature type="region of interest" description="Disordered" evidence="1">
    <location>
        <begin position="31"/>
        <end position="56"/>
    </location>
</feature>
<dbReference type="Proteomes" id="UP000815677">
    <property type="component" value="Unassembled WGS sequence"/>
</dbReference>
<feature type="region of interest" description="Disordered" evidence="1">
    <location>
        <begin position="130"/>
        <end position="155"/>
    </location>
</feature>
<gene>
    <name evidence="2" type="ORF">MCHLO_11365</name>
</gene>
<dbReference type="EMBL" id="DF848680">
    <property type="protein sequence ID" value="GAT54517.1"/>
    <property type="molecule type" value="Genomic_DNA"/>
</dbReference>
<feature type="compositionally biased region" description="Polar residues" evidence="1">
    <location>
        <begin position="31"/>
        <end position="43"/>
    </location>
</feature>
<protein>
    <submittedName>
        <fullName evidence="2">Uncharacterized protein</fullName>
    </submittedName>
</protein>
<sequence length="291" mass="32796">MSVKSKKREAPRKHIGVTQYAMAKKDTTRTCNLPSRFPSRTPNTHSSLTHTTTTHERALSWPSLHAASRYPSCGIQTTPTLRFASAVLPRRECCHECSEDSNASTLAGTSVFRSAALRCLRSWVDGGTDAVGRDGTGRSEDRVDNVKGGPGLAKRRDSPHVLRRLLCRSRKTRRLGHFFSLTWPPSRRTQHTSLRRPRRGFVGSSALRLLRKKDAGLRSCQCTRSTSRIPRPFTRYHRCKRNARSIEPRPRSLHMTPSCHIPRPKIVISHQPRWGYDNPVESTSLANAKTS</sequence>
<feature type="compositionally biased region" description="Basic and acidic residues" evidence="1">
    <location>
        <begin position="131"/>
        <end position="145"/>
    </location>
</feature>
<evidence type="ECO:0000256" key="1">
    <source>
        <dbReference type="SAM" id="MobiDB-lite"/>
    </source>
</evidence>
<proteinExistence type="predicted"/>
<organism evidence="2 3">
    <name type="scientific">Mycena chlorophos</name>
    <name type="common">Agaric fungus</name>
    <name type="synonym">Agaricus chlorophos</name>
    <dbReference type="NCBI Taxonomy" id="658473"/>
    <lineage>
        <taxon>Eukaryota</taxon>
        <taxon>Fungi</taxon>
        <taxon>Dikarya</taxon>
        <taxon>Basidiomycota</taxon>
        <taxon>Agaricomycotina</taxon>
        <taxon>Agaricomycetes</taxon>
        <taxon>Agaricomycetidae</taxon>
        <taxon>Agaricales</taxon>
        <taxon>Marasmiineae</taxon>
        <taxon>Mycenaceae</taxon>
        <taxon>Mycena</taxon>
    </lineage>
</organism>
<name>A0ABQ0LVB3_MYCCL</name>
<evidence type="ECO:0000313" key="3">
    <source>
        <dbReference type="Proteomes" id="UP000815677"/>
    </source>
</evidence>